<dbReference type="eggNOG" id="COG0457">
    <property type="taxonomic scope" value="Bacteria"/>
</dbReference>
<keyword evidence="2" id="KW-1133">Transmembrane helix</keyword>
<evidence type="ECO:0000313" key="4">
    <source>
        <dbReference type="Proteomes" id="UP000001203"/>
    </source>
</evidence>
<dbReference type="KEGG" id="cyt:cce_2079"/>
<dbReference type="AlphaFoldDB" id="B1WNK0"/>
<proteinExistence type="predicted"/>
<dbReference type="EMBL" id="CP000806">
    <property type="protein sequence ID" value="ACB51429.1"/>
    <property type="molecule type" value="Genomic_DNA"/>
</dbReference>
<evidence type="ECO:0000313" key="3">
    <source>
        <dbReference type="EMBL" id="ACB51429.1"/>
    </source>
</evidence>
<protein>
    <recommendedName>
        <fullName evidence="5">Chromosome segregation ATPase</fullName>
    </recommendedName>
</protein>
<organism evidence="3 4">
    <name type="scientific">Crocosphaera subtropica (strain ATCC 51142 / BH68)</name>
    <name type="common">Cyanothece sp. (strain ATCC 51142)</name>
    <dbReference type="NCBI Taxonomy" id="43989"/>
    <lineage>
        <taxon>Bacteria</taxon>
        <taxon>Bacillati</taxon>
        <taxon>Cyanobacteriota</taxon>
        <taxon>Cyanophyceae</taxon>
        <taxon>Oscillatoriophycideae</taxon>
        <taxon>Chroococcales</taxon>
        <taxon>Aphanothecaceae</taxon>
        <taxon>Crocosphaera</taxon>
        <taxon>Crocosphaera subtropica</taxon>
    </lineage>
</organism>
<name>B1WNK0_CROS5</name>
<dbReference type="RefSeq" id="WP_009545878.1">
    <property type="nucleotide sequence ID" value="NC_010546.1"/>
</dbReference>
<sequence length="639" mass="71889">MEQSTNQGTHGNHQALLERIALRTSQIPWQLWAIALIIVSGTIGFTATSMLLRLPKSPQCVRIFWPVASASMRIYCAQIEAEQGTVDSFLRAIKLVEALPDDHPLRHEINRNVEDWAVAILDIAEEEFQKGNLEEAIKTARRVPNNVQVYEVVEERIEKWRNIWREGEEIFAQVEEELRESNWNLAFREAVKLLSIPNKYWATTRYDDTVNRIQLAQEESSRLDNAYAVLRRGGIDNWLTAIADAEKITPESYAYREAQNLIEDAKEKITDYIDGLIDDRRWSTLSDVVNRLPDSLALSEEIADWRTMASAGLDAQTGTVENLEIAILALEEIDENRPLYQEAQDLISRFQLEIEDVIHLQEARDLASGGSIDDLNAAIAAAEQVPARNPRYQEARQEINEWTNTIQLREDQPILDQARSMAASGNISDLRQAIAQAQMIGPGRALSNEAQSEINDWRGSIQRQEDQPILNQAMALAAGKDYQAAINTAQQIGAGRILYSEAQNNINQWQREIRADRNLQEAYLLAQPQTPQALISAIAVVRKIPSSTDMSSEAKQALDRWSFQLLSMAQKLANRSLLPEAVKLAKMVPGDSAAYSSAQAQITVWNKLLQPTKPEIPPSLAPQNEFVPILDTDGSQSNR</sequence>
<reference evidence="3 4" key="1">
    <citation type="journal article" date="2008" name="Proc. Natl. Acad. Sci. U.S.A.">
        <title>The genome of Cyanothece 51142, a unicellular diazotrophic cyanobacterium important in the marine nitrogen cycle.</title>
        <authorList>
            <person name="Welsh E.A."/>
            <person name="Liberton M."/>
            <person name="Stoeckel J."/>
            <person name="Loh T."/>
            <person name="Elvitigala T."/>
            <person name="Wang C."/>
            <person name="Wollam A."/>
            <person name="Fulton R.S."/>
            <person name="Clifton S.W."/>
            <person name="Jacobs J.M."/>
            <person name="Aurora R."/>
            <person name="Ghosh B.K."/>
            <person name="Sherman L.A."/>
            <person name="Smith R.D."/>
            <person name="Wilson R.K."/>
            <person name="Pakrasi H.B."/>
        </authorList>
    </citation>
    <scope>NUCLEOTIDE SEQUENCE [LARGE SCALE GENOMIC DNA]</scope>
    <source>
        <strain evidence="4">ATCC 51142 / BH68</strain>
    </source>
</reference>
<accession>B1WNK0</accession>
<evidence type="ECO:0000256" key="1">
    <source>
        <dbReference type="SAM" id="MobiDB-lite"/>
    </source>
</evidence>
<feature type="region of interest" description="Disordered" evidence="1">
    <location>
        <begin position="615"/>
        <end position="639"/>
    </location>
</feature>
<keyword evidence="2" id="KW-0472">Membrane</keyword>
<dbReference type="STRING" id="43989.cce_2079"/>
<dbReference type="OrthoDB" id="503367at2"/>
<keyword evidence="2" id="KW-0812">Transmembrane</keyword>
<evidence type="ECO:0000256" key="2">
    <source>
        <dbReference type="SAM" id="Phobius"/>
    </source>
</evidence>
<feature type="transmembrane region" description="Helical" evidence="2">
    <location>
        <begin position="29"/>
        <end position="52"/>
    </location>
</feature>
<keyword evidence="4" id="KW-1185">Reference proteome</keyword>
<gene>
    <name evidence="3" type="ordered locus">cce_2079</name>
</gene>
<dbReference type="Proteomes" id="UP000001203">
    <property type="component" value="Chromosome circular"/>
</dbReference>
<dbReference type="HOGENOM" id="CLU_019646_0_0_3"/>
<evidence type="ECO:0008006" key="5">
    <source>
        <dbReference type="Google" id="ProtNLM"/>
    </source>
</evidence>